<dbReference type="Proteomes" id="UP000007815">
    <property type="component" value="Unassembled WGS sequence"/>
</dbReference>
<proteinExistence type="predicted"/>
<evidence type="ECO:0000259" key="4">
    <source>
        <dbReference type="PROSITE" id="PS50995"/>
    </source>
</evidence>
<dbReference type="PROSITE" id="PS50995">
    <property type="entry name" value="HTH_MARR_2"/>
    <property type="match status" value="1"/>
</dbReference>
<evidence type="ECO:0000256" key="2">
    <source>
        <dbReference type="ARBA" id="ARBA00023125"/>
    </source>
</evidence>
<dbReference type="Pfam" id="PF01047">
    <property type="entry name" value="MarR"/>
    <property type="match status" value="1"/>
</dbReference>
<protein>
    <submittedName>
        <fullName evidence="5">Transcriptional regulator, MarR family protein</fullName>
    </submittedName>
</protein>
<dbReference type="PROSITE" id="PS01117">
    <property type="entry name" value="HTH_MARR_1"/>
    <property type="match status" value="1"/>
</dbReference>
<dbReference type="EMBL" id="AJTZ01000005">
    <property type="protein sequence ID" value="EJN93933.1"/>
    <property type="molecule type" value="Genomic_DNA"/>
</dbReference>
<dbReference type="InterPro" id="IPR023187">
    <property type="entry name" value="Tscrpt_reg_MarR-type_CS"/>
</dbReference>
<dbReference type="InterPro" id="IPR000835">
    <property type="entry name" value="HTH_MarR-typ"/>
</dbReference>
<dbReference type="RefSeq" id="WP_003088374.1">
    <property type="nucleotide sequence ID" value="NZ_AJTZ01000005.1"/>
</dbReference>
<evidence type="ECO:0000313" key="6">
    <source>
        <dbReference type="Proteomes" id="UP000007815"/>
    </source>
</evidence>
<sequence length="152" mass="17151">MTKLARGGYLISHINLLNGRLFNKLLAEEEGAVYSGEQGKILSCLWIAEPLTATDIAIKTGLANNTLTKMLQRLETQGLIVSSSHPKDKRKRCYYLTELGKSQEAVGEKVSQALGEIFYKDFSQKEIQQFEKMLTKVMQNLEAASPRWKEKL</sequence>
<dbReference type="PANTHER" id="PTHR42756">
    <property type="entry name" value="TRANSCRIPTIONAL REGULATOR, MARR"/>
    <property type="match status" value="1"/>
</dbReference>
<evidence type="ECO:0000256" key="3">
    <source>
        <dbReference type="ARBA" id="ARBA00023163"/>
    </source>
</evidence>
<dbReference type="InterPro" id="IPR011991">
    <property type="entry name" value="ArsR-like_HTH"/>
</dbReference>
<accession>A0ABN0GU20</accession>
<gene>
    <name evidence="5" type="ORF">SRA_05326</name>
</gene>
<dbReference type="InterPro" id="IPR036388">
    <property type="entry name" value="WH-like_DNA-bd_sf"/>
</dbReference>
<organism evidence="5 6">
    <name type="scientific">Streptococcus ratti FA-1 = DSM 20564</name>
    <dbReference type="NCBI Taxonomy" id="699248"/>
    <lineage>
        <taxon>Bacteria</taxon>
        <taxon>Bacillati</taxon>
        <taxon>Bacillota</taxon>
        <taxon>Bacilli</taxon>
        <taxon>Lactobacillales</taxon>
        <taxon>Streptococcaceae</taxon>
        <taxon>Streptococcus</taxon>
    </lineage>
</organism>
<keyword evidence="2" id="KW-0238">DNA-binding</keyword>
<keyword evidence="1" id="KW-0805">Transcription regulation</keyword>
<feature type="domain" description="HTH marR-type" evidence="4">
    <location>
        <begin position="1"/>
        <end position="139"/>
    </location>
</feature>
<dbReference type="CDD" id="cd00090">
    <property type="entry name" value="HTH_ARSR"/>
    <property type="match status" value="1"/>
</dbReference>
<dbReference type="SUPFAM" id="SSF46785">
    <property type="entry name" value="Winged helix' DNA-binding domain"/>
    <property type="match status" value="1"/>
</dbReference>
<name>A0ABN0GU20_STRRT</name>
<keyword evidence="6" id="KW-1185">Reference proteome</keyword>
<dbReference type="PANTHER" id="PTHR42756:SF1">
    <property type="entry name" value="TRANSCRIPTIONAL REPRESSOR OF EMRAB OPERON"/>
    <property type="match status" value="1"/>
</dbReference>
<dbReference type="InterPro" id="IPR036390">
    <property type="entry name" value="WH_DNA-bd_sf"/>
</dbReference>
<dbReference type="Gene3D" id="1.10.10.10">
    <property type="entry name" value="Winged helix-like DNA-binding domain superfamily/Winged helix DNA-binding domain"/>
    <property type="match status" value="1"/>
</dbReference>
<evidence type="ECO:0000313" key="5">
    <source>
        <dbReference type="EMBL" id="EJN93933.1"/>
    </source>
</evidence>
<keyword evidence="3" id="KW-0804">Transcription</keyword>
<comment type="caution">
    <text evidence="5">The sequence shown here is derived from an EMBL/GenBank/DDBJ whole genome shotgun (WGS) entry which is preliminary data.</text>
</comment>
<reference evidence="5 6" key="1">
    <citation type="submission" date="2009-12" db="EMBL/GenBank/DDBJ databases">
        <authorList>
            <person name="Lefebure T."/>
            <person name="Cornejo O.E."/>
            <person name="Pavinski Bitar P.D."/>
            <person name="Lang P."/>
            <person name="Stanhope M.J."/>
        </authorList>
    </citation>
    <scope>NUCLEOTIDE SEQUENCE [LARGE SCALE GENOMIC DNA]</scope>
    <source>
        <strain evidence="5 6">FA-1</strain>
    </source>
</reference>
<evidence type="ECO:0000256" key="1">
    <source>
        <dbReference type="ARBA" id="ARBA00023015"/>
    </source>
</evidence>
<dbReference type="SMART" id="SM00347">
    <property type="entry name" value="HTH_MARR"/>
    <property type="match status" value="1"/>
</dbReference>